<dbReference type="Gene3D" id="2.130.10.10">
    <property type="entry name" value="YVTN repeat-like/Quinoprotein amine dehydrogenase"/>
    <property type="match status" value="3"/>
</dbReference>
<dbReference type="CDD" id="cd00200">
    <property type="entry name" value="WD40"/>
    <property type="match status" value="1"/>
</dbReference>
<dbReference type="PROSITE" id="PS50294">
    <property type="entry name" value="WD_REPEATS_REGION"/>
    <property type="match status" value="3"/>
</dbReference>
<dbReference type="Pfam" id="PF00400">
    <property type="entry name" value="WD40"/>
    <property type="match status" value="4"/>
</dbReference>
<evidence type="ECO:0000313" key="5">
    <source>
        <dbReference type="EMBL" id="MFB2936815.1"/>
    </source>
</evidence>
<feature type="repeat" description="WD" evidence="3">
    <location>
        <begin position="306"/>
        <end position="347"/>
    </location>
</feature>
<dbReference type="SUPFAM" id="SSF56112">
    <property type="entry name" value="Protein kinase-like (PK-like)"/>
    <property type="match status" value="1"/>
</dbReference>
<dbReference type="PROSITE" id="PS00678">
    <property type="entry name" value="WD_REPEATS_1"/>
    <property type="match status" value="1"/>
</dbReference>
<keyword evidence="2" id="KW-0677">Repeat</keyword>
<name>A0ABV4YDA3_9CYAN</name>
<dbReference type="PROSITE" id="PS50082">
    <property type="entry name" value="WD_REPEATS_2"/>
    <property type="match status" value="4"/>
</dbReference>
<reference evidence="5 6" key="1">
    <citation type="submission" date="2024-09" db="EMBL/GenBank/DDBJ databases">
        <title>Floridaenema gen nov. (Aerosakkonemataceae, Aerosakkonematales ord. nov., Cyanobacteria) from benthic tropical and subtropical fresh waters, with the description of four new species.</title>
        <authorList>
            <person name="Moretto J.A."/>
            <person name="Berthold D.E."/>
            <person name="Lefler F.W."/>
            <person name="Huang I.-S."/>
            <person name="Laughinghouse H. IV."/>
        </authorList>
    </citation>
    <scope>NUCLEOTIDE SEQUENCE [LARGE SCALE GENOMIC DNA]</scope>
    <source>
        <strain evidence="5 6">BLCC-F154</strain>
    </source>
</reference>
<dbReference type="EMBL" id="JBHFNS010000064">
    <property type="protein sequence ID" value="MFB2936815.1"/>
    <property type="molecule type" value="Genomic_DNA"/>
</dbReference>
<accession>A0ABV4YDA3</accession>
<evidence type="ECO:0000256" key="2">
    <source>
        <dbReference type="ARBA" id="ARBA00022737"/>
    </source>
</evidence>
<protein>
    <submittedName>
        <fullName evidence="5">Protein kinase</fullName>
    </submittedName>
</protein>
<dbReference type="Gene3D" id="3.30.200.20">
    <property type="entry name" value="Phosphorylase Kinase, domain 1"/>
    <property type="match status" value="1"/>
</dbReference>
<dbReference type="Pfam" id="PF00069">
    <property type="entry name" value="Pkinase"/>
    <property type="match status" value="1"/>
</dbReference>
<dbReference type="PANTHER" id="PTHR22847">
    <property type="entry name" value="WD40 REPEAT PROTEIN"/>
    <property type="match status" value="1"/>
</dbReference>
<feature type="repeat" description="WD" evidence="3">
    <location>
        <begin position="529"/>
        <end position="572"/>
    </location>
</feature>
<dbReference type="CDD" id="cd14014">
    <property type="entry name" value="STKc_PknB_like"/>
    <property type="match status" value="1"/>
</dbReference>
<feature type="repeat" description="WD" evidence="3">
    <location>
        <begin position="573"/>
        <end position="614"/>
    </location>
</feature>
<dbReference type="InterPro" id="IPR015943">
    <property type="entry name" value="WD40/YVTN_repeat-like_dom_sf"/>
</dbReference>
<dbReference type="InterPro" id="IPR011047">
    <property type="entry name" value="Quinoprotein_ADH-like_sf"/>
</dbReference>
<keyword evidence="1 3" id="KW-0853">WD repeat</keyword>
<proteinExistence type="predicted"/>
<dbReference type="InterPro" id="IPR001680">
    <property type="entry name" value="WD40_rpt"/>
</dbReference>
<feature type="repeat" description="WD" evidence="3">
    <location>
        <begin position="615"/>
        <end position="649"/>
    </location>
</feature>
<keyword evidence="6" id="KW-1185">Reference proteome</keyword>
<dbReference type="Gene3D" id="1.10.510.10">
    <property type="entry name" value="Transferase(Phosphotransferase) domain 1"/>
    <property type="match status" value="1"/>
</dbReference>
<keyword evidence="5" id="KW-0808">Transferase</keyword>
<dbReference type="InterPro" id="IPR019775">
    <property type="entry name" value="WD40_repeat_CS"/>
</dbReference>
<feature type="domain" description="Protein kinase" evidence="4">
    <location>
        <begin position="24"/>
        <end position="281"/>
    </location>
</feature>
<evidence type="ECO:0000313" key="6">
    <source>
        <dbReference type="Proteomes" id="UP001576776"/>
    </source>
</evidence>
<dbReference type="RefSeq" id="WP_413258310.1">
    <property type="nucleotide sequence ID" value="NZ_JBHFNS010000064.1"/>
</dbReference>
<evidence type="ECO:0000259" key="4">
    <source>
        <dbReference type="PROSITE" id="PS50011"/>
    </source>
</evidence>
<dbReference type="PANTHER" id="PTHR22847:SF637">
    <property type="entry name" value="WD REPEAT DOMAIN 5B"/>
    <property type="match status" value="1"/>
</dbReference>
<comment type="caution">
    <text evidence="5">The sequence shown here is derived from an EMBL/GenBank/DDBJ whole genome shotgun (WGS) entry which is preliminary data.</text>
</comment>
<dbReference type="GO" id="GO:0016301">
    <property type="term" value="F:kinase activity"/>
    <property type="evidence" value="ECO:0007669"/>
    <property type="project" value="UniProtKB-KW"/>
</dbReference>
<evidence type="ECO:0000256" key="3">
    <source>
        <dbReference type="PROSITE-ProRule" id="PRU00221"/>
    </source>
</evidence>
<gene>
    <name evidence="5" type="ORF">ACE1B6_16320</name>
</gene>
<dbReference type="InterPro" id="IPR011009">
    <property type="entry name" value="Kinase-like_dom_sf"/>
</dbReference>
<dbReference type="SUPFAM" id="SSF50998">
    <property type="entry name" value="Quinoprotein alcohol dehydrogenase-like"/>
    <property type="match status" value="1"/>
</dbReference>
<organism evidence="5 6">
    <name type="scientific">Floridaenema fluviatile BLCC-F154</name>
    <dbReference type="NCBI Taxonomy" id="3153640"/>
    <lineage>
        <taxon>Bacteria</taxon>
        <taxon>Bacillati</taxon>
        <taxon>Cyanobacteriota</taxon>
        <taxon>Cyanophyceae</taxon>
        <taxon>Oscillatoriophycideae</taxon>
        <taxon>Aerosakkonematales</taxon>
        <taxon>Aerosakkonemataceae</taxon>
        <taxon>Floridanema</taxon>
        <taxon>Floridanema fluviatile</taxon>
    </lineage>
</organism>
<dbReference type="PROSITE" id="PS50011">
    <property type="entry name" value="PROTEIN_KINASE_DOM"/>
    <property type="match status" value="1"/>
</dbReference>
<keyword evidence="5" id="KW-0418">Kinase</keyword>
<evidence type="ECO:0000256" key="1">
    <source>
        <dbReference type="ARBA" id="ARBA00022574"/>
    </source>
</evidence>
<dbReference type="InterPro" id="IPR000719">
    <property type="entry name" value="Prot_kinase_dom"/>
</dbReference>
<dbReference type="SMART" id="SM00220">
    <property type="entry name" value="S_TKc"/>
    <property type="match status" value="1"/>
</dbReference>
<dbReference type="Proteomes" id="UP001576776">
    <property type="component" value="Unassembled WGS sequence"/>
</dbReference>
<dbReference type="SMART" id="SM00320">
    <property type="entry name" value="WD40"/>
    <property type="match status" value="4"/>
</dbReference>
<sequence length="649" mass="72925">MWHNFYYVNIWQKLMIGETIGGRYKIIELLADGGFSKTYMAEDQHRLNSFCVVKQFIQPFEESSASGQRARQLFREEGKRLYELEKHSQIPVLLAYLEADECLVQEFVEGKTLLDELQKQGAFSEQQIWELLIDLLPVFKFIHENDIIHRDIKPDNIIRRESDHKLVLIDFGIAKRLQEQETQSNIPSIQFGVEGYRAPERESSPASDLYSLGAVCIHLLTNLSPVDLYNNYGDDWQDGLWEYSVNGLITNSLEKILKKLLTSKLSRYKSADEVIKDIPSKTTPSDKEISASLANKASFWRCVKTLADHSYAVTSLAISPTGKMLISSGGDCSIKFWDLEQEKFVYSILDFEDSSTESSEEQLVPVSIAISPNGEFLACGFDIVSEGEFKLNHHEKIKLWNLQKLLKSGNGLPFRTIKVKGDAPIVFSPDSQIIASAYCNQINLWIPELLEEKKPQRILLVGMDEQALYDPGYYYNSEPGYYENIKSVAFSPDGKIIAGGIVINSEVDGVLEGEINFWNPYATGKPRTFNEHLGGVKSVAFSPDGKTLASGGNSPDTTIKLWNLKTGKLTRTLEGHLQKVNCIAFSPNGEILASCSDDGRIILWNPRNSKRIQVFSGHTDSINCLAVSPDGRTIISGSSDGKIKIWRCD</sequence>